<evidence type="ECO:0000313" key="1">
    <source>
        <dbReference type="EMBL" id="CBJ12609.1"/>
    </source>
</evidence>
<keyword evidence="2" id="KW-1185">Reference proteome</keyword>
<organism evidence="1 2">
    <name type="scientific">Legionella longbeachae serogroup 1 (strain NSW150)</name>
    <dbReference type="NCBI Taxonomy" id="661367"/>
    <lineage>
        <taxon>Bacteria</taxon>
        <taxon>Pseudomonadati</taxon>
        <taxon>Pseudomonadota</taxon>
        <taxon>Gammaproteobacteria</taxon>
        <taxon>Legionellales</taxon>
        <taxon>Legionellaceae</taxon>
        <taxon>Legionella</taxon>
    </lineage>
</organism>
<protein>
    <submittedName>
        <fullName evidence="1">Uncharacterized protein</fullName>
    </submittedName>
</protein>
<accession>D3HJL3</accession>
<dbReference type="Proteomes" id="UP000001060">
    <property type="component" value="Chromosome"/>
</dbReference>
<reference evidence="1 2" key="1">
    <citation type="journal article" date="2010" name="PLoS Genet.">
        <title>Analysis of the Legionella longbeachae genome and transcriptome uncovers unique strategies to cause Legionnaires' disease.</title>
        <authorList>
            <person name="Cazalet C."/>
            <person name="Gomez-Valero L."/>
            <person name="Rusniok C."/>
            <person name="Lomma M."/>
            <person name="Dervins-Ravault D."/>
            <person name="Newton H."/>
            <person name="Sansom F."/>
            <person name="Jarraud S."/>
            <person name="Zidane N."/>
            <person name="Ma L."/>
            <person name="Bouchier C."/>
            <person name="Etienne J."/>
            <person name="Hartland E."/>
            <person name="Buchrieser C."/>
        </authorList>
    </citation>
    <scope>NUCLEOTIDE SEQUENCE [LARGE SCALE GENOMIC DNA]</scope>
    <source>
        <strain evidence="1 2">NSW150</strain>
    </source>
</reference>
<dbReference type="EMBL" id="FN650140">
    <property type="protein sequence ID" value="CBJ12609.1"/>
    <property type="molecule type" value="Genomic_DNA"/>
</dbReference>
<dbReference type="KEGG" id="llo:LLO_2205"/>
<dbReference type="HOGENOM" id="CLU_2585374_0_0_6"/>
<name>D3HJL3_LEGLN</name>
<dbReference type="AlphaFoldDB" id="D3HJL3"/>
<evidence type="ECO:0000313" key="2">
    <source>
        <dbReference type="Proteomes" id="UP000001060"/>
    </source>
</evidence>
<sequence length="80" mass="9708">MAYIMLMKDHYGHNKKGQSSFKLPQALEDRISEMALYYWKKLRMMNNLILICLNFMYTKKFLTVWINVCFFVQRCIINCI</sequence>
<gene>
    <name evidence="1" type="ordered locus">LLO_2205</name>
</gene>
<proteinExistence type="predicted"/>